<accession>A0A4V6XW93</accession>
<evidence type="ECO:0000313" key="1">
    <source>
        <dbReference type="EMBL" id="TKR82265.1"/>
    </source>
</evidence>
<name>A0A4V6XW93_STECR</name>
<dbReference type="Proteomes" id="UP000298663">
    <property type="component" value="Unassembled WGS sequence"/>
</dbReference>
<proteinExistence type="predicted"/>
<sequence>MAFAVWHREFDKSIEIARPMHNVEIKGLPYWNNVVPLASPKNSMLYENFVDNCFSDLLNSTHLTHVR</sequence>
<evidence type="ECO:0000313" key="2">
    <source>
        <dbReference type="Proteomes" id="UP000298663"/>
    </source>
</evidence>
<dbReference type="EMBL" id="AZBU02000004">
    <property type="protein sequence ID" value="TKR82265.1"/>
    <property type="molecule type" value="Genomic_DNA"/>
</dbReference>
<keyword evidence="2" id="KW-1185">Reference proteome</keyword>
<reference evidence="1 2" key="2">
    <citation type="journal article" date="2019" name="G3 (Bethesda)">
        <title>Hybrid Assembly of the Genome of the Entomopathogenic Nematode Steinernema carpocapsae Identifies the X-Chromosome.</title>
        <authorList>
            <person name="Serra L."/>
            <person name="Macchietto M."/>
            <person name="Macias-Munoz A."/>
            <person name="McGill C.J."/>
            <person name="Rodriguez I.M."/>
            <person name="Rodriguez B."/>
            <person name="Murad R."/>
            <person name="Mortazavi A."/>
        </authorList>
    </citation>
    <scope>NUCLEOTIDE SEQUENCE [LARGE SCALE GENOMIC DNA]</scope>
    <source>
        <strain evidence="1 2">ALL</strain>
    </source>
</reference>
<comment type="caution">
    <text evidence="1">The sequence shown here is derived from an EMBL/GenBank/DDBJ whole genome shotgun (WGS) entry which is preliminary data.</text>
</comment>
<dbReference type="AlphaFoldDB" id="A0A4V6XW93"/>
<organism evidence="1 2">
    <name type="scientific">Steinernema carpocapsae</name>
    <name type="common">Entomopathogenic nematode</name>
    <dbReference type="NCBI Taxonomy" id="34508"/>
    <lineage>
        <taxon>Eukaryota</taxon>
        <taxon>Metazoa</taxon>
        <taxon>Ecdysozoa</taxon>
        <taxon>Nematoda</taxon>
        <taxon>Chromadorea</taxon>
        <taxon>Rhabditida</taxon>
        <taxon>Tylenchina</taxon>
        <taxon>Panagrolaimomorpha</taxon>
        <taxon>Strongyloidoidea</taxon>
        <taxon>Steinernematidae</taxon>
        <taxon>Steinernema</taxon>
    </lineage>
</organism>
<gene>
    <name evidence="1" type="ORF">L596_016011</name>
</gene>
<protein>
    <submittedName>
        <fullName evidence="1">Uncharacterized protein</fullName>
    </submittedName>
</protein>
<reference evidence="1 2" key="1">
    <citation type="journal article" date="2015" name="Genome Biol.">
        <title>Comparative genomics of Steinernema reveals deeply conserved gene regulatory networks.</title>
        <authorList>
            <person name="Dillman A.R."/>
            <person name="Macchietto M."/>
            <person name="Porter C.F."/>
            <person name="Rogers A."/>
            <person name="Williams B."/>
            <person name="Antoshechkin I."/>
            <person name="Lee M.M."/>
            <person name="Goodwin Z."/>
            <person name="Lu X."/>
            <person name="Lewis E.E."/>
            <person name="Goodrich-Blair H."/>
            <person name="Stock S.P."/>
            <person name="Adams B.J."/>
            <person name="Sternberg P.W."/>
            <person name="Mortazavi A."/>
        </authorList>
    </citation>
    <scope>NUCLEOTIDE SEQUENCE [LARGE SCALE GENOMIC DNA]</scope>
    <source>
        <strain evidence="1 2">ALL</strain>
    </source>
</reference>